<name>A0A8S4QLT7_9NEOP</name>
<evidence type="ECO:0000256" key="1">
    <source>
        <dbReference type="SAM" id="MobiDB-lite"/>
    </source>
</evidence>
<feature type="region of interest" description="Disordered" evidence="1">
    <location>
        <begin position="33"/>
        <end position="60"/>
    </location>
</feature>
<accession>A0A8S4QLT7</accession>
<feature type="non-terminal residue" evidence="2">
    <location>
        <position position="1"/>
    </location>
</feature>
<protein>
    <submittedName>
        <fullName evidence="2">Jg27132 protein</fullName>
    </submittedName>
</protein>
<evidence type="ECO:0000313" key="2">
    <source>
        <dbReference type="EMBL" id="CAH2216059.1"/>
    </source>
</evidence>
<dbReference type="AlphaFoldDB" id="A0A8S4QLT7"/>
<gene>
    <name evidence="2" type="primary">jg27132</name>
    <name evidence="2" type="ORF">PAEG_LOCUS4128</name>
</gene>
<organism evidence="2 3">
    <name type="scientific">Pararge aegeria aegeria</name>
    <dbReference type="NCBI Taxonomy" id="348720"/>
    <lineage>
        <taxon>Eukaryota</taxon>
        <taxon>Metazoa</taxon>
        <taxon>Ecdysozoa</taxon>
        <taxon>Arthropoda</taxon>
        <taxon>Hexapoda</taxon>
        <taxon>Insecta</taxon>
        <taxon>Pterygota</taxon>
        <taxon>Neoptera</taxon>
        <taxon>Endopterygota</taxon>
        <taxon>Lepidoptera</taxon>
        <taxon>Glossata</taxon>
        <taxon>Ditrysia</taxon>
        <taxon>Papilionoidea</taxon>
        <taxon>Nymphalidae</taxon>
        <taxon>Satyrinae</taxon>
        <taxon>Satyrini</taxon>
        <taxon>Parargina</taxon>
        <taxon>Pararge</taxon>
    </lineage>
</organism>
<comment type="caution">
    <text evidence="2">The sequence shown here is derived from an EMBL/GenBank/DDBJ whole genome shotgun (WGS) entry which is preliminary data.</text>
</comment>
<dbReference type="Proteomes" id="UP000838756">
    <property type="component" value="Unassembled WGS sequence"/>
</dbReference>
<reference evidence="2" key="1">
    <citation type="submission" date="2022-03" db="EMBL/GenBank/DDBJ databases">
        <authorList>
            <person name="Lindestad O."/>
        </authorList>
    </citation>
    <scope>NUCLEOTIDE SEQUENCE</scope>
</reference>
<keyword evidence="3" id="KW-1185">Reference proteome</keyword>
<dbReference type="EMBL" id="CAKXAJ010013832">
    <property type="protein sequence ID" value="CAH2216059.1"/>
    <property type="molecule type" value="Genomic_DNA"/>
</dbReference>
<proteinExistence type="predicted"/>
<feature type="region of interest" description="Disordered" evidence="1">
    <location>
        <begin position="65"/>
        <end position="84"/>
    </location>
</feature>
<sequence length="84" mass="9206">IIYHLHTLCIPSMHATVYGYGSGDEGVVEEGGVSFEEDSENEEIDPLVHDSPSPSYAPIRHLTPKPSLLQDWSGSRSKLNEADP</sequence>
<evidence type="ECO:0000313" key="3">
    <source>
        <dbReference type="Proteomes" id="UP000838756"/>
    </source>
</evidence>
<feature type="compositionally biased region" description="Acidic residues" evidence="1">
    <location>
        <begin position="35"/>
        <end position="45"/>
    </location>
</feature>